<dbReference type="AlphaFoldDB" id="A0A3Q9WLU1"/>
<evidence type="ECO:0000313" key="15">
    <source>
        <dbReference type="EMBL" id="BBD74743.1"/>
    </source>
</evidence>
<evidence type="ECO:0000256" key="7">
    <source>
        <dbReference type="ARBA" id="ARBA00022801"/>
    </source>
</evidence>
<evidence type="ECO:0000256" key="11">
    <source>
        <dbReference type="ARBA" id="ARBA00047761"/>
    </source>
</evidence>
<organism evidence="15">
    <name type="scientific">Striga hermonthica</name>
    <name type="common">Purple witchweed</name>
    <name type="synonym">Buchnera hermonthica</name>
    <dbReference type="NCBI Taxonomy" id="68872"/>
    <lineage>
        <taxon>Eukaryota</taxon>
        <taxon>Viridiplantae</taxon>
        <taxon>Streptophyta</taxon>
        <taxon>Embryophyta</taxon>
        <taxon>Tracheophyta</taxon>
        <taxon>Spermatophyta</taxon>
        <taxon>Magnoliopsida</taxon>
        <taxon>eudicotyledons</taxon>
        <taxon>Gunneridae</taxon>
        <taxon>Pentapetalae</taxon>
        <taxon>asterids</taxon>
        <taxon>lamiids</taxon>
        <taxon>Lamiales</taxon>
        <taxon>Orobanchaceae</taxon>
        <taxon>Buchnereae</taxon>
        <taxon>Striga</taxon>
    </lineage>
</organism>
<dbReference type="Pfam" id="PF00481">
    <property type="entry name" value="PP2C"/>
    <property type="match status" value="1"/>
</dbReference>
<keyword evidence="5" id="KW-0938">Abscisic acid signaling pathway</keyword>
<dbReference type="PANTHER" id="PTHR47992">
    <property type="entry name" value="PROTEIN PHOSPHATASE"/>
    <property type="match status" value="1"/>
</dbReference>
<dbReference type="SMART" id="SM00331">
    <property type="entry name" value="PP2C_SIG"/>
    <property type="match status" value="1"/>
</dbReference>
<accession>A0A3Q9WLU1</accession>
<evidence type="ECO:0000256" key="13">
    <source>
        <dbReference type="RuleBase" id="RU003465"/>
    </source>
</evidence>
<evidence type="ECO:0000256" key="1">
    <source>
        <dbReference type="ARBA" id="ARBA00001936"/>
    </source>
</evidence>
<keyword evidence="6" id="KW-0479">Metal-binding</keyword>
<dbReference type="PROSITE" id="PS01032">
    <property type="entry name" value="PPM_1"/>
    <property type="match status" value="1"/>
</dbReference>
<dbReference type="SUPFAM" id="SSF81606">
    <property type="entry name" value="PP2C-like"/>
    <property type="match status" value="1"/>
</dbReference>
<dbReference type="InterPro" id="IPR001932">
    <property type="entry name" value="PPM-type_phosphatase-like_dom"/>
</dbReference>
<dbReference type="FunFam" id="3.60.40.10:FF:000025">
    <property type="entry name" value="Protein phosphatase 2C 16"/>
    <property type="match status" value="1"/>
</dbReference>
<dbReference type="EC" id="3.1.3.16" evidence="4"/>
<evidence type="ECO:0000256" key="4">
    <source>
        <dbReference type="ARBA" id="ARBA00013081"/>
    </source>
</evidence>
<gene>
    <name evidence="15" type="primary">PP2C1</name>
</gene>
<evidence type="ECO:0000256" key="10">
    <source>
        <dbReference type="ARBA" id="ARBA00023211"/>
    </source>
</evidence>
<keyword evidence="9 13" id="KW-0904">Protein phosphatase</keyword>
<keyword evidence="7 13" id="KW-0378">Hydrolase</keyword>
<proteinExistence type="evidence at transcript level"/>
<dbReference type="InterPro" id="IPR015655">
    <property type="entry name" value="PP2C"/>
</dbReference>
<dbReference type="CDD" id="cd00143">
    <property type="entry name" value="PP2Cc"/>
    <property type="match status" value="1"/>
</dbReference>
<evidence type="ECO:0000256" key="3">
    <source>
        <dbReference type="ARBA" id="ARBA00006702"/>
    </source>
</evidence>
<sequence length="440" mass="48202">MMEEISSLGVTLGLATSLCENPGISSQLEITRLNLVAQTATLLGGSELIPLRTSLDVSLPASVEIEDSENSKILRDERIIRRIISTDDCPNGLTLEDSLVSMPLLKDSGPTKVGVAKSVFELDCVPLWGSVSVCGHRLEMEDAVMVKPNFMKIPIKMFADELGINGISWTLSHLRSHFFGVYDGHGGSQVADYCRDRLHGALAEALNNHENETANGIKNTRQAQWEKVFKSCFLKVDEEIVGDGINDPIAPQTVGSTAVVAVVCSSHIIVANCGDSRAVLYRGKEAIPLSVDHKPTREDEYGRIMGCGGMIMQWNGLRVLGVLAMSRSIGDKYMKPWIIPDPEVIVVPRAKEDECLVLASDGLWDVMSNEEACQVARKRILIWHKKNGTNPIENRGQGVDPAAQDAAEYLCNLALQQGTRDNISVIVVDLKSRRKFKNKP</sequence>
<dbReference type="SMR" id="A0A3Q9WLU1"/>
<dbReference type="SMART" id="SM00332">
    <property type="entry name" value="PP2Cc"/>
    <property type="match status" value="1"/>
</dbReference>
<protein>
    <recommendedName>
        <fullName evidence="4">protein-serine/threonine phosphatase</fullName>
        <ecNumber evidence="4">3.1.3.16</ecNumber>
    </recommendedName>
</protein>
<evidence type="ECO:0000256" key="5">
    <source>
        <dbReference type="ARBA" id="ARBA00022682"/>
    </source>
</evidence>
<keyword evidence="10" id="KW-0464">Manganese</keyword>
<keyword evidence="8" id="KW-0460">Magnesium</keyword>
<dbReference type="InterPro" id="IPR036457">
    <property type="entry name" value="PPM-type-like_dom_sf"/>
</dbReference>
<comment type="catalytic activity">
    <reaction evidence="11">
        <text>O-phospho-L-seryl-[protein] + H2O = L-seryl-[protein] + phosphate</text>
        <dbReference type="Rhea" id="RHEA:20629"/>
        <dbReference type="Rhea" id="RHEA-COMP:9863"/>
        <dbReference type="Rhea" id="RHEA-COMP:11604"/>
        <dbReference type="ChEBI" id="CHEBI:15377"/>
        <dbReference type="ChEBI" id="CHEBI:29999"/>
        <dbReference type="ChEBI" id="CHEBI:43474"/>
        <dbReference type="ChEBI" id="CHEBI:83421"/>
        <dbReference type="EC" id="3.1.3.16"/>
    </reaction>
</comment>
<evidence type="ECO:0000256" key="8">
    <source>
        <dbReference type="ARBA" id="ARBA00022842"/>
    </source>
</evidence>
<comment type="cofactor">
    <cofactor evidence="1">
        <name>Mn(2+)</name>
        <dbReference type="ChEBI" id="CHEBI:29035"/>
    </cofactor>
</comment>
<dbReference type="PROSITE" id="PS51746">
    <property type="entry name" value="PPM_2"/>
    <property type="match status" value="1"/>
</dbReference>
<evidence type="ECO:0000256" key="2">
    <source>
        <dbReference type="ARBA" id="ARBA00001946"/>
    </source>
</evidence>
<evidence type="ECO:0000259" key="14">
    <source>
        <dbReference type="PROSITE" id="PS51746"/>
    </source>
</evidence>
<evidence type="ECO:0000256" key="12">
    <source>
        <dbReference type="ARBA" id="ARBA00048336"/>
    </source>
</evidence>
<evidence type="ECO:0000256" key="9">
    <source>
        <dbReference type="ARBA" id="ARBA00022912"/>
    </source>
</evidence>
<dbReference type="InterPro" id="IPR000222">
    <property type="entry name" value="PP2C_BS"/>
</dbReference>
<dbReference type="Gene3D" id="3.60.40.10">
    <property type="entry name" value="PPM-type phosphatase domain"/>
    <property type="match status" value="1"/>
</dbReference>
<reference evidence="15" key="1">
    <citation type="journal article" date="2019" name="Nat. Plants">
        <title>Aberrant protein phosphatase 2C leads to abscisic acid insensitivity and high transpiration in parasitic Striga.</title>
        <authorList>
            <person name="Fujioka H."/>
            <person name="Samejima H."/>
            <person name="Suzuki H."/>
            <person name="Mizutani M."/>
            <person name="Okamoto M."/>
            <person name="Sugimoto Y."/>
        </authorList>
    </citation>
    <scope>NUCLEOTIDE SEQUENCE</scope>
    <source>
        <tissue evidence="15">Shoot</tissue>
    </source>
</reference>
<dbReference type="GO" id="GO:0009738">
    <property type="term" value="P:abscisic acid-activated signaling pathway"/>
    <property type="evidence" value="ECO:0007669"/>
    <property type="project" value="UniProtKB-KW"/>
</dbReference>
<dbReference type="GO" id="GO:0004722">
    <property type="term" value="F:protein serine/threonine phosphatase activity"/>
    <property type="evidence" value="ECO:0007669"/>
    <property type="project" value="UniProtKB-EC"/>
</dbReference>
<dbReference type="EMBL" id="LC377362">
    <property type="protein sequence ID" value="BBD74743.1"/>
    <property type="molecule type" value="mRNA"/>
</dbReference>
<feature type="domain" description="PPM-type phosphatase" evidence="14">
    <location>
        <begin position="127"/>
        <end position="430"/>
    </location>
</feature>
<name>A0A3Q9WLU1_STRHE</name>
<evidence type="ECO:0000256" key="6">
    <source>
        <dbReference type="ARBA" id="ARBA00022723"/>
    </source>
</evidence>
<comment type="catalytic activity">
    <reaction evidence="12">
        <text>O-phospho-L-threonyl-[protein] + H2O = L-threonyl-[protein] + phosphate</text>
        <dbReference type="Rhea" id="RHEA:47004"/>
        <dbReference type="Rhea" id="RHEA-COMP:11060"/>
        <dbReference type="Rhea" id="RHEA-COMP:11605"/>
        <dbReference type="ChEBI" id="CHEBI:15377"/>
        <dbReference type="ChEBI" id="CHEBI:30013"/>
        <dbReference type="ChEBI" id="CHEBI:43474"/>
        <dbReference type="ChEBI" id="CHEBI:61977"/>
        <dbReference type="EC" id="3.1.3.16"/>
    </reaction>
</comment>
<comment type="similarity">
    <text evidence="3 13">Belongs to the PP2C family.</text>
</comment>
<comment type="cofactor">
    <cofactor evidence="2">
        <name>Mg(2+)</name>
        <dbReference type="ChEBI" id="CHEBI:18420"/>
    </cofactor>
</comment>
<dbReference type="GO" id="GO:0046872">
    <property type="term" value="F:metal ion binding"/>
    <property type="evidence" value="ECO:0007669"/>
    <property type="project" value="UniProtKB-KW"/>
</dbReference>